<sequence>MMQKKEFVAYKISDLDEIANYIMSNLTNSKYLLFSGELGSGKTALIKEIAKKLNINEPITSPTFNYIKIYDGLVHMDAYNLNGDLSEFEDYFEDNVIAIEWAEKIQIYENNYIKINVKVGKNNERYYEIEIIDKKI</sequence>
<dbReference type="PANTHER" id="PTHR33540">
    <property type="entry name" value="TRNA THREONYLCARBAMOYLADENOSINE BIOSYNTHESIS PROTEIN TSAE"/>
    <property type="match status" value="1"/>
</dbReference>
<dbReference type="Proteomes" id="UP000076983">
    <property type="component" value="Unassembled WGS sequence"/>
</dbReference>
<dbReference type="PANTHER" id="PTHR33540:SF2">
    <property type="entry name" value="TRNA THREONYLCARBAMOYLADENOSINE BIOSYNTHESIS PROTEIN TSAE"/>
    <property type="match status" value="1"/>
</dbReference>
<evidence type="ECO:0000256" key="6">
    <source>
        <dbReference type="ARBA" id="ARBA00022723"/>
    </source>
</evidence>
<dbReference type="OrthoDB" id="9815896at2"/>
<gene>
    <name evidence="11" type="ORF">MGALLINA_03110</name>
</gene>
<keyword evidence="5" id="KW-0819">tRNA processing</keyword>
<dbReference type="GO" id="GO:0046872">
    <property type="term" value="F:metal ion binding"/>
    <property type="evidence" value="ECO:0007669"/>
    <property type="project" value="UniProtKB-KW"/>
</dbReference>
<dbReference type="GO" id="GO:0005737">
    <property type="term" value="C:cytoplasm"/>
    <property type="evidence" value="ECO:0007669"/>
    <property type="project" value="UniProtKB-SubCell"/>
</dbReference>
<dbReference type="InterPro" id="IPR003442">
    <property type="entry name" value="T6A_TsaE"/>
</dbReference>
<dbReference type="NCBIfam" id="TIGR00150">
    <property type="entry name" value="T6A_YjeE"/>
    <property type="match status" value="1"/>
</dbReference>
<dbReference type="STRING" id="29557.MGALLINA_03110"/>
<evidence type="ECO:0000256" key="2">
    <source>
        <dbReference type="ARBA" id="ARBA00007599"/>
    </source>
</evidence>
<keyword evidence="8" id="KW-0067">ATP-binding</keyword>
<keyword evidence="9" id="KW-0460">Magnesium</keyword>
<dbReference type="RefSeq" id="WP_063626103.1">
    <property type="nucleotide sequence ID" value="NZ_LVLH01000028.1"/>
</dbReference>
<proteinExistence type="inferred from homology"/>
<reference evidence="11 12" key="1">
    <citation type="submission" date="2016-03" db="EMBL/GenBank/DDBJ databases">
        <title>Genome sequence of Mycoplasma gallinarum strain Mgn_IPT.</title>
        <authorList>
            <person name="Yacoub E."/>
            <person name="Sirand-Pugnet P."/>
            <person name="Barre A."/>
            <person name="Maurier F."/>
            <person name="Blanchard A."/>
            <person name="Ben Abdelmoumen B.M."/>
        </authorList>
    </citation>
    <scope>NUCLEOTIDE SEQUENCE [LARGE SCALE GENOMIC DNA]</scope>
    <source>
        <strain evidence="11 12">Mgn_IPT</strain>
    </source>
</reference>
<protein>
    <recommendedName>
        <fullName evidence="3">tRNA threonylcarbamoyladenosine biosynthesis protein TsaE</fullName>
    </recommendedName>
    <alternativeName>
        <fullName evidence="10">t(6)A37 threonylcarbamoyladenosine biosynthesis protein TsaE</fullName>
    </alternativeName>
</protein>
<evidence type="ECO:0000256" key="5">
    <source>
        <dbReference type="ARBA" id="ARBA00022694"/>
    </source>
</evidence>
<dbReference type="SUPFAM" id="SSF52540">
    <property type="entry name" value="P-loop containing nucleoside triphosphate hydrolases"/>
    <property type="match status" value="1"/>
</dbReference>
<comment type="subcellular location">
    <subcellularLocation>
        <location evidence="1">Cytoplasm</location>
    </subcellularLocation>
</comment>
<dbReference type="AlphaFoldDB" id="A0A168RH31"/>
<organism evidence="11 12">
    <name type="scientific">Mycoplasmopsis gallinarum</name>
    <dbReference type="NCBI Taxonomy" id="29557"/>
    <lineage>
        <taxon>Bacteria</taxon>
        <taxon>Bacillati</taxon>
        <taxon>Mycoplasmatota</taxon>
        <taxon>Mycoplasmoidales</taxon>
        <taxon>Metamycoplasmataceae</taxon>
        <taxon>Mycoplasmopsis</taxon>
    </lineage>
</organism>
<evidence type="ECO:0000256" key="8">
    <source>
        <dbReference type="ARBA" id="ARBA00022840"/>
    </source>
</evidence>
<dbReference type="EMBL" id="LVLH01000028">
    <property type="protein sequence ID" value="OAB48979.1"/>
    <property type="molecule type" value="Genomic_DNA"/>
</dbReference>
<evidence type="ECO:0000256" key="9">
    <source>
        <dbReference type="ARBA" id="ARBA00022842"/>
    </source>
</evidence>
<keyword evidence="6" id="KW-0479">Metal-binding</keyword>
<dbReference type="Gene3D" id="3.40.50.300">
    <property type="entry name" value="P-loop containing nucleotide triphosphate hydrolases"/>
    <property type="match status" value="1"/>
</dbReference>
<evidence type="ECO:0000256" key="10">
    <source>
        <dbReference type="ARBA" id="ARBA00032441"/>
    </source>
</evidence>
<dbReference type="Pfam" id="PF02367">
    <property type="entry name" value="TsaE"/>
    <property type="match status" value="1"/>
</dbReference>
<dbReference type="GO" id="GO:0005524">
    <property type="term" value="F:ATP binding"/>
    <property type="evidence" value="ECO:0007669"/>
    <property type="project" value="UniProtKB-KW"/>
</dbReference>
<name>A0A168RH31_9BACT</name>
<accession>A0A168RH31</accession>
<evidence type="ECO:0000313" key="11">
    <source>
        <dbReference type="EMBL" id="OAB48979.1"/>
    </source>
</evidence>
<keyword evidence="12" id="KW-1185">Reference proteome</keyword>
<dbReference type="PATRIC" id="fig|29557.3.peg.295"/>
<evidence type="ECO:0000313" key="12">
    <source>
        <dbReference type="Proteomes" id="UP000076983"/>
    </source>
</evidence>
<evidence type="ECO:0000256" key="3">
    <source>
        <dbReference type="ARBA" id="ARBA00019010"/>
    </source>
</evidence>
<evidence type="ECO:0000256" key="7">
    <source>
        <dbReference type="ARBA" id="ARBA00022741"/>
    </source>
</evidence>
<evidence type="ECO:0000256" key="4">
    <source>
        <dbReference type="ARBA" id="ARBA00022490"/>
    </source>
</evidence>
<comment type="caution">
    <text evidence="11">The sequence shown here is derived from an EMBL/GenBank/DDBJ whole genome shotgun (WGS) entry which is preliminary data.</text>
</comment>
<dbReference type="InterPro" id="IPR027417">
    <property type="entry name" value="P-loop_NTPase"/>
</dbReference>
<comment type="similarity">
    <text evidence="2">Belongs to the TsaE family.</text>
</comment>
<dbReference type="GO" id="GO:0002949">
    <property type="term" value="P:tRNA threonylcarbamoyladenosine modification"/>
    <property type="evidence" value="ECO:0007669"/>
    <property type="project" value="InterPro"/>
</dbReference>
<keyword evidence="7" id="KW-0547">Nucleotide-binding</keyword>
<keyword evidence="4" id="KW-0963">Cytoplasm</keyword>
<evidence type="ECO:0000256" key="1">
    <source>
        <dbReference type="ARBA" id="ARBA00004496"/>
    </source>
</evidence>